<feature type="domain" description="LUD" evidence="1">
    <location>
        <begin position="118"/>
        <end position="203"/>
    </location>
</feature>
<dbReference type="PANTHER" id="PTHR43682:SF1">
    <property type="entry name" value="LACTATE UTILIZATION PROTEIN C"/>
    <property type="match status" value="1"/>
</dbReference>
<dbReference type="EMBL" id="CP045997">
    <property type="protein sequence ID" value="QHV97015.1"/>
    <property type="molecule type" value="Genomic_DNA"/>
</dbReference>
<dbReference type="Proteomes" id="UP000464577">
    <property type="component" value="Chromosome"/>
</dbReference>
<gene>
    <name evidence="2" type="ORF">GJR95_19265</name>
</gene>
<proteinExistence type="predicted"/>
<dbReference type="InterPro" id="IPR024185">
    <property type="entry name" value="FTHF_cligase-like_sf"/>
</dbReference>
<evidence type="ECO:0000259" key="1">
    <source>
        <dbReference type="Pfam" id="PF02589"/>
    </source>
</evidence>
<reference evidence="2 3" key="1">
    <citation type="submission" date="2019-11" db="EMBL/GenBank/DDBJ databases">
        <title>Spirosoma endbachense sp. nov., isolated from a natural salt meadow.</title>
        <authorList>
            <person name="Rojas J."/>
            <person name="Ambika Manirajan B."/>
            <person name="Ratering S."/>
            <person name="Suarez C."/>
            <person name="Geissler-Plaum R."/>
            <person name="Schnell S."/>
        </authorList>
    </citation>
    <scope>NUCLEOTIDE SEQUENCE [LARGE SCALE GENOMIC DNA]</scope>
    <source>
        <strain evidence="2 3">I-24</strain>
    </source>
</reference>
<dbReference type="SUPFAM" id="SSF100950">
    <property type="entry name" value="NagB/RpiA/CoA transferase-like"/>
    <property type="match status" value="1"/>
</dbReference>
<dbReference type="KEGG" id="senf:GJR95_19265"/>
<evidence type="ECO:0000313" key="3">
    <source>
        <dbReference type="Proteomes" id="UP000464577"/>
    </source>
</evidence>
<name>A0A6P1VW77_9BACT</name>
<organism evidence="2 3">
    <name type="scientific">Spirosoma endbachense</name>
    <dbReference type="NCBI Taxonomy" id="2666025"/>
    <lineage>
        <taxon>Bacteria</taxon>
        <taxon>Pseudomonadati</taxon>
        <taxon>Bacteroidota</taxon>
        <taxon>Cytophagia</taxon>
        <taxon>Cytophagales</taxon>
        <taxon>Cytophagaceae</taxon>
        <taxon>Spirosoma</taxon>
    </lineage>
</organism>
<dbReference type="InterPro" id="IPR037171">
    <property type="entry name" value="NagB/RpiA_transferase-like"/>
</dbReference>
<protein>
    <recommendedName>
        <fullName evidence="1">LUD domain-containing protein</fullName>
    </recommendedName>
</protein>
<dbReference type="AlphaFoldDB" id="A0A6P1VW77"/>
<accession>A0A6P1VW77</accession>
<evidence type="ECO:0000313" key="2">
    <source>
        <dbReference type="EMBL" id="QHV97015.1"/>
    </source>
</evidence>
<keyword evidence="3" id="KW-1185">Reference proteome</keyword>
<dbReference type="PANTHER" id="PTHR43682">
    <property type="entry name" value="LACTATE UTILIZATION PROTEIN C"/>
    <property type="match status" value="1"/>
</dbReference>
<sequence length="204" mass="22010">MLNKTRKKMANPTTRETILAAIGRGKPDLLPLPETIGFPPNISADNLVDSFMKMVQTNGGQAIRVTSLAEASAFLSEEYDLTLPILSRVPGLEISNFTPQEDLRLLVDLHLVVLQGIVGVAENAAIWLDETAIGIRAMPFITLNLSIVLSEKNLVGNMHEAYRLIDTSTGFGTFIAGPSKTADIEQSLVIGAHGSKTLTVFLLP</sequence>
<dbReference type="Gene3D" id="3.40.50.10420">
    <property type="entry name" value="NagB/RpiA/CoA transferase-like"/>
    <property type="match status" value="1"/>
</dbReference>
<dbReference type="Pfam" id="PF02589">
    <property type="entry name" value="LUD_dom"/>
    <property type="match status" value="1"/>
</dbReference>
<dbReference type="InterPro" id="IPR003741">
    <property type="entry name" value="LUD_dom"/>
</dbReference>